<dbReference type="Gene3D" id="3.30.70.270">
    <property type="match status" value="3"/>
</dbReference>
<proteinExistence type="predicted"/>
<dbReference type="PANTHER" id="PTHR48475">
    <property type="entry name" value="RIBONUCLEASE H"/>
    <property type="match status" value="1"/>
</dbReference>
<dbReference type="InterPro" id="IPR000477">
    <property type="entry name" value="RT_dom"/>
</dbReference>
<dbReference type="InterPro" id="IPR001584">
    <property type="entry name" value="Integrase_cat-core"/>
</dbReference>
<dbReference type="InterPro" id="IPR043128">
    <property type="entry name" value="Rev_trsase/Diguanyl_cyclase"/>
</dbReference>
<dbReference type="InterPro" id="IPR012337">
    <property type="entry name" value="RNaseH-like_sf"/>
</dbReference>
<dbReference type="AlphaFoldDB" id="G8DCW6"/>
<dbReference type="InterPro" id="IPR041577">
    <property type="entry name" value="RT_RNaseH_2"/>
</dbReference>
<dbReference type="EMBL" id="HQ632856">
    <property type="protein sequence ID" value="AER13153.1"/>
    <property type="molecule type" value="Genomic_DNA"/>
</dbReference>
<name>G8DCW6_PHAVU</name>
<dbReference type="GO" id="GO:0003676">
    <property type="term" value="F:nucleic acid binding"/>
    <property type="evidence" value="ECO:0007669"/>
    <property type="project" value="InterPro"/>
</dbReference>
<dbReference type="Gene3D" id="3.10.20.370">
    <property type="match status" value="1"/>
</dbReference>
<dbReference type="GO" id="GO:0004523">
    <property type="term" value="F:RNA-DNA hybrid ribonuclease activity"/>
    <property type="evidence" value="ECO:0007669"/>
    <property type="project" value="InterPro"/>
</dbReference>
<dbReference type="InterPro" id="IPR002156">
    <property type="entry name" value="RNaseH_domain"/>
</dbReference>
<organism evidence="3">
    <name type="scientific">Phaseolus vulgaris</name>
    <name type="common">Kidney bean</name>
    <name type="synonym">French bean</name>
    <dbReference type="NCBI Taxonomy" id="3885"/>
    <lineage>
        <taxon>Eukaryota</taxon>
        <taxon>Viridiplantae</taxon>
        <taxon>Streptophyta</taxon>
        <taxon>Embryophyta</taxon>
        <taxon>Tracheophyta</taxon>
        <taxon>Spermatophyta</taxon>
        <taxon>Magnoliopsida</taxon>
        <taxon>eudicotyledons</taxon>
        <taxon>Gunneridae</taxon>
        <taxon>Pentapetalae</taxon>
        <taxon>rosids</taxon>
        <taxon>fabids</taxon>
        <taxon>Fabales</taxon>
        <taxon>Fabaceae</taxon>
        <taxon>Papilionoideae</taxon>
        <taxon>50 kb inversion clade</taxon>
        <taxon>NPAAA clade</taxon>
        <taxon>indigoferoid/millettioid clade</taxon>
        <taxon>Phaseoleae</taxon>
        <taxon>Phaseolus</taxon>
    </lineage>
</organism>
<feature type="region of interest" description="Disordered" evidence="1">
    <location>
        <begin position="34"/>
        <end position="70"/>
    </location>
</feature>
<dbReference type="SUPFAM" id="SSF53098">
    <property type="entry name" value="Ribonuclease H-like"/>
    <property type="match status" value="2"/>
</dbReference>
<dbReference type="InterPro" id="IPR005162">
    <property type="entry name" value="Retrotrans_gag_dom"/>
</dbReference>
<feature type="compositionally biased region" description="Basic and acidic residues" evidence="1">
    <location>
        <begin position="34"/>
        <end position="61"/>
    </location>
</feature>
<dbReference type="SUPFAM" id="SSF56672">
    <property type="entry name" value="DNA/RNA polymerases"/>
    <property type="match status" value="1"/>
</dbReference>
<dbReference type="Pfam" id="PF17919">
    <property type="entry name" value="RT_RNaseH_2"/>
    <property type="match status" value="1"/>
</dbReference>
<sequence length="1153" mass="131129">MRATRRVTVEEDNNGAVPEETQVLQEMVESMRKQNEERVEEFRRAQEEFRRESTQSREMKTRSQRPPKNVQNACGGMDAIMCKMFSRMLVGTTLDWFNNLFEGSITLLEVFTKLFISHFAVSKAKPLEFANLFEVKQAMKESIKQFLCRFSEVMVQIPQPNERMFVEAFIRGLRARSFGESLIERRPRDMQIDAFIKQGLLEIFKARDVGHQEKDGLEVGKEVRSPGGYLQGEKGGHEQATMGELHIIVEGFSYGGVSSANRKRYARAMMCLSESQERVSSLNFTEEDSRDVFPHDNDLVVISIIMRSRKMSCFGTFVGLGIPIEELEQFDGVLVGFSSDLMQVRGYLITRTTFGEGDTIKTFDVRYMVVNVPSSYNTFSRRNNDKQVGGSSFVGTYEGGPAKKEVREREKRGGGLRGREVKKCGHVREIQCPSWMCMDFTDFNKACPKDAYPLLNINSLVDGVAGCELLSFMDAYFGYNQIRMHPKGEEKIAYMGGLKNYCYTVMSFGLKNVGATYQRLMDRILNGTIGRNIEAYVDDMVVKSRREESHVEDLKELFHTLDKYTLKLNPEKCIFRVKAGKFLGFMLTQRGIEINIDKCMAIIIMRSLSLVKEVQQLTRRITLLSLFIPKAGDKAYHYFQCLKGNNHFKWTDECEEAFLKLKEALETPSILVKPVAGTPVHLYLCMTERAVSTVLMQEVGKNQKPIYFLSRTLQGVEIGYHKLENEALAIVITTRKLRGLVRTQALIDFVVELTPLEGERKHEGERKWILSVDGASNIKGSGAGVILEGPDGILVEQPLQFAFKASNNQAEYEALLAGMRLAKDMSVKNLVVRSDSQLVTEQVAGNFQAKDSHLAKVHMVAKVFKEYELVYVPRDHNVKADLLSKLESTKKLGNHRSIIQKNLEFPSVSVDEVIEVQMGRGWTSMYIEWFRNNEEPVDPQEATILCKNIARYVLIDNQLFRKGFLVPLLKCVESPQKERIMQDVHEGICGSHIGKRTMSIKILRAGFYSSTMREDCLLYVKRFGIPRELVSDNRTRFASRKAHDMCLELGIRLIFSSVEHPQMNGQAKAANKVILQGLKKKAGRAKARWVEVLPEIIWSYHTTVQPTTKETPFSLVYGTDVVLPIEVEVPSKSGGFRGTRVGKREIVSSRQHR</sequence>
<dbReference type="Gene3D" id="3.30.420.10">
    <property type="entry name" value="Ribonuclease H-like superfamily/Ribonuclease H"/>
    <property type="match status" value="2"/>
</dbReference>
<feature type="domain" description="Integrase catalytic" evidence="2">
    <location>
        <begin position="1017"/>
        <end position="1120"/>
    </location>
</feature>
<dbReference type="CDD" id="cd09279">
    <property type="entry name" value="RNase_HI_like"/>
    <property type="match status" value="1"/>
</dbReference>
<evidence type="ECO:0000259" key="2">
    <source>
        <dbReference type="PROSITE" id="PS50994"/>
    </source>
</evidence>
<dbReference type="PANTHER" id="PTHR48475:SF2">
    <property type="entry name" value="RIBONUCLEASE H"/>
    <property type="match status" value="1"/>
</dbReference>
<dbReference type="Pfam" id="PF00078">
    <property type="entry name" value="RVT_1"/>
    <property type="match status" value="1"/>
</dbReference>
<dbReference type="InterPro" id="IPR043502">
    <property type="entry name" value="DNA/RNA_pol_sf"/>
</dbReference>
<dbReference type="Pfam" id="PF03732">
    <property type="entry name" value="Retrotrans_gag"/>
    <property type="match status" value="1"/>
</dbReference>
<accession>G8DCW6</accession>
<dbReference type="GO" id="GO:0015074">
    <property type="term" value="P:DNA integration"/>
    <property type="evidence" value="ECO:0007669"/>
    <property type="project" value="InterPro"/>
</dbReference>
<evidence type="ECO:0000313" key="3">
    <source>
        <dbReference type="EMBL" id="AER13153.1"/>
    </source>
</evidence>
<reference evidence="3" key="1">
    <citation type="submission" date="2010-11" db="EMBL/GenBank/DDBJ databases">
        <title>Evolution of the Rpp4 Asian soybean rust resistance locus in legumes.</title>
        <authorList>
            <person name="Freeman B.C."/>
            <person name="Lincoln L.M."/>
            <person name="Graham M.A."/>
        </authorList>
    </citation>
    <scope>NUCLEOTIDE SEQUENCE</scope>
</reference>
<dbReference type="PROSITE" id="PS50994">
    <property type="entry name" value="INTEGRASE"/>
    <property type="match status" value="1"/>
</dbReference>
<evidence type="ECO:0000256" key="1">
    <source>
        <dbReference type="SAM" id="MobiDB-lite"/>
    </source>
</evidence>
<protein>
    <submittedName>
        <fullName evidence="3">Putative gag polyprotein</fullName>
    </submittedName>
</protein>
<dbReference type="CDD" id="cd01647">
    <property type="entry name" value="RT_LTR"/>
    <property type="match status" value="1"/>
</dbReference>
<dbReference type="Pfam" id="PF13456">
    <property type="entry name" value="RVT_3"/>
    <property type="match status" value="1"/>
</dbReference>
<dbReference type="InterPro" id="IPR036397">
    <property type="entry name" value="RNaseH_sf"/>
</dbReference>